<feature type="domain" description="NACHT" evidence="2">
    <location>
        <begin position="147"/>
        <end position="252"/>
    </location>
</feature>
<gene>
    <name evidence="3" type="ORF">J2S43_003263</name>
</gene>
<organism evidence="3 4">
    <name type="scientific">Catenuloplanes nepalensis</name>
    <dbReference type="NCBI Taxonomy" id="587533"/>
    <lineage>
        <taxon>Bacteria</taxon>
        <taxon>Bacillati</taxon>
        <taxon>Actinomycetota</taxon>
        <taxon>Actinomycetes</taxon>
        <taxon>Micromonosporales</taxon>
        <taxon>Micromonosporaceae</taxon>
        <taxon>Catenuloplanes</taxon>
    </lineage>
</organism>
<reference evidence="3 4" key="1">
    <citation type="submission" date="2023-07" db="EMBL/GenBank/DDBJ databases">
        <title>Sequencing the genomes of 1000 actinobacteria strains.</title>
        <authorList>
            <person name="Klenk H.-P."/>
        </authorList>
    </citation>
    <scope>NUCLEOTIDE SEQUENCE [LARGE SCALE GENOMIC DNA]</scope>
    <source>
        <strain evidence="3 4">DSM 44710</strain>
    </source>
</reference>
<feature type="transmembrane region" description="Helical" evidence="1">
    <location>
        <begin position="499"/>
        <end position="517"/>
    </location>
</feature>
<dbReference type="SUPFAM" id="SSF52540">
    <property type="entry name" value="P-loop containing nucleoside triphosphate hydrolases"/>
    <property type="match status" value="1"/>
</dbReference>
<dbReference type="Proteomes" id="UP001240984">
    <property type="component" value="Unassembled WGS sequence"/>
</dbReference>
<evidence type="ECO:0000313" key="3">
    <source>
        <dbReference type="EMBL" id="MDP9794751.1"/>
    </source>
</evidence>
<keyword evidence="4" id="KW-1185">Reference proteome</keyword>
<feature type="transmembrane region" description="Helical" evidence="1">
    <location>
        <begin position="523"/>
        <end position="546"/>
    </location>
</feature>
<dbReference type="InterPro" id="IPR003593">
    <property type="entry name" value="AAA+_ATPase"/>
</dbReference>
<feature type="transmembrane region" description="Helical" evidence="1">
    <location>
        <begin position="445"/>
        <end position="463"/>
    </location>
</feature>
<dbReference type="EMBL" id="JAUSRA010000001">
    <property type="protein sequence ID" value="MDP9794751.1"/>
    <property type="molecule type" value="Genomic_DNA"/>
</dbReference>
<sequence>MILVAAGVVLATAVGLAQNLLSSVVPDSWIARHTTLLAMSVLGLTAAAAAVGVSLDLAGAHRPSTLHPGHDELLAEVRRNLLDELTRAEAAVGLGNGVPLSVRWSNSMPDLHSDWREICGPGNRVRVIRLDGRFDDIARTYLKVPSRRLVILGRAGSGKSVVAMRLARSLLESRRGPSIVPILLRAQHWPEGTDLRGWLTQELLRRTHASDPAWARALAASRNLVLILDGFDEMARRHQADILAGLTSATCLVLVSREDEYREACREHGVLPSSAAITLHDLEPPEAVAFLRSRARRRATGNGEVRTAWDDFPNTGGMLRTPLIVAMADVVYNAPDRKPAELKDRDRFPTTEAVEEYLLGALLERGYLPHGSRRSRRDPGWVSRWTAAEGRYWHERLAVLLVTGRRETISPWHLSVHHDSPQFVSGAPIIAAVMTPVVITGGVDATPLFVGFAALVFGVFYTSRNDGGDISLRALFRRDRPPRVPDPGRQTRNRLYRSVALGLSIGFVVAAALFLSISGPKALLSLAVTWAQMTLLAVLVASAATLRSGLAVQRGPAGGFRPSIRRMRRVSVTETLIFTLTVAIPVAAFSLAGADTGDRRQVAGNAALVFTSMFVVWQQTTWGRWITARLFLTVRGDIPPRLFTFWRDADRVGVLRQDGDAYVFRHHLLLEHCAASALSDLPARRVEDGDLRSLIYMRAVHRRTTWALDGLAEIVAERRQAHGEWHHKTFGARLELAMSRFSVDRSGAAAEEIRRIIADADDHLPPSKDVSNANFWAFAANALYTIGDTDAAASRYILAAHLLATLKIRGIPAGSLFRDEAEYFLRAARVLEEAESPVQAAKEN</sequence>
<evidence type="ECO:0000313" key="4">
    <source>
        <dbReference type="Proteomes" id="UP001240984"/>
    </source>
</evidence>
<keyword evidence="1" id="KW-0472">Membrane</keyword>
<accession>A0ABT9MUQ3</accession>
<dbReference type="InterPro" id="IPR027417">
    <property type="entry name" value="P-loop_NTPase"/>
</dbReference>
<keyword evidence="1" id="KW-0812">Transmembrane</keyword>
<feature type="transmembrane region" description="Helical" evidence="1">
    <location>
        <begin position="575"/>
        <end position="594"/>
    </location>
</feature>
<dbReference type="Gene3D" id="3.40.50.300">
    <property type="entry name" value="P-loop containing nucleotide triphosphate hydrolases"/>
    <property type="match status" value="1"/>
</dbReference>
<evidence type="ECO:0000256" key="1">
    <source>
        <dbReference type="SAM" id="Phobius"/>
    </source>
</evidence>
<dbReference type="RefSeq" id="WP_306829997.1">
    <property type="nucleotide sequence ID" value="NZ_JAUSRA010000001.1"/>
</dbReference>
<proteinExistence type="predicted"/>
<keyword evidence="1" id="KW-1133">Transmembrane helix</keyword>
<dbReference type="Pfam" id="PF05729">
    <property type="entry name" value="NACHT"/>
    <property type="match status" value="1"/>
</dbReference>
<dbReference type="PROSITE" id="PS50837">
    <property type="entry name" value="NACHT"/>
    <property type="match status" value="1"/>
</dbReference>
<dbReference type="InterPro" id="IPR007111">
    <property type="entry name" value="NACHT_NTPase"/>
</dbReference>
<comment type="caution">
    <text evidence="3">The sequence shown here is derived from an EMBL/GenBank/DDBJ whole genome shotgun (WGS) entry which is preliminary data.</text>
</comment>
<dbReference type="SMART" id="SM00382">
    <property type="entry name" value="AAA"/>
    <property type="match status" value="1"/>
</dbReference>
<protein>
    <recommendedName>
        <fullName evidence="2">NACHT domain-containing protein</fullName>
    </recommendedName>
</protein>
<name>A0ABT9MUQ3_9ACTN</name>
<evidence type="ECO:0000259" key="2">
    <source>
        <dbReference type="PROSITE" id="PS50837"/>
    </source>
</evidence>